<feature type="transmembrane region" description="Helical" evidence="1">
    <location>
        <begin position="12"/>
        <end position="33"/>
    </location>
</feature>
<feature type="transmembrane region" description="Helical" evidence="1">
    <location>
        <begin position="63"/>
        <end position="86"/>
    </location>
</feature>
<sequence>MNEEQFAPKLANASLTISVVAIIVTLVGPLSGLVTLGNLFIPVGVAGMVAMILAAVSRHWVLVALGAITAVFPLLTLLVVSEAFGFV</sequence>
<keyword evidence="1" id="KW-0472">Membrane</keyword>
<feature type="transmembrane region" description="Helical" evidence="1">
    <location>
        <begin position="39"/>
        <end position="56"/>
    </location>
</feature>
<comment type="caution">
    <text evidence="2">The sequence shown here is derived from an EMBL/GenBank/DDBJ whole genome shotgun (WGS) entry which is preliminary data.</text>
</comment>
<organism evidence="2 3">
    <name type="scientific">Corynebacterium xerosis</name>
    <dbReference type="NCBI Taxonomy" id="1725"/>
    <lineage>
        <taxon>Bacteria</taxon>
        <taxon>Bacillati</taxon>
        <taxon>Actinomycetota</taxon>
        <taxon>Actinomycetes</taxon>
        <taxon>Mycobacteriales</taxon>
        <taxon>Corynebacteriaceae</taxon>
        <taxon>Corynebacterium</taxon>
    </lineage>
</organism>
<dbReference type="RefSeq" id="WP_102212093.1">
    <property type="nucleotide sequence ID" value="NZ_PNHF01000004.1"/>
</dbReference>
<dbReference type="EMBL" id="PNHF01000004">
    <property type="protein sequence ID" value="PMC62951.1"/>
    <property type="molecule type" value="Genomic_DNA"/>
</dbReference>
<protein>
    <submittedName>
        <fullName evidence="2">Uncharacterized protein</fullName>
    </submittedName>
</protein>
<accession>A0A2N6T0V4</accession>
<reference evidence="2 3" key="1">
    <citation type="submission" date="2017-09" db="EMBL/GenBank/DDBJ databases">
        <title>Bacterial strain isolated from the female urinary microbiota.</title>
        <authorList>
            <person name="Thomas-White K."/>
            <person name="Kumar N."/>
            <person name="Forster S."/>
            <person name="Putonti C."/>
            <person name="Lawley T."/>
            <person name="Wolfe A.J."/>
        </authorList>
    </citation>
    <scope>NUCLEOTIDE SEQUENCE [LARGE SCALE GENOMIC DNA]</scope>
    <source>
        <strain evidence="2 3">UMB0908</strain>
    </source>
</reference>
<proteinExistence type="predicted"/>
<keyword evidence="1" id="KW-1133">Transmembrane helix</keyword>
<dbReference type="STRING" id="1725.WU86_09165"/>
<gene>
    <name evidence="2" type="ORF">CJ204_02630</name>
</gene>
<dbReference type="Proteomes" id="UP000235363">
    <property type="component" value="Unassembled WGS sequence"/>
</dbReference>
<name>A0A2N6T0V4_9CORY</name>
<evidence type="ECO:0000313" key="2">
    <source>
        <dbReference type="EMBL" id="PMC62951.1"/>
    </source>
</evidence>
<evidence type="ECO:0000256" key="1">
    <source>
        <dbReference type="SAM" id="Phobius"/>
    </source>
</evidence>
<dbReference type="AlphaFoldDB" id="A0A2N6T0V4"/>
<evidence type="ECO:0000313" key="3">
    <source>
        <dbReference type="Proteomes" id="UP000235363"/>
    </source>
</evidence>
<keyword evidence="1" id="KW-0812">Transmembrane</keyword>